<evidence type="ECO:0000313" key="2">
    <source>
        <dbReference type="EMBL" id="PZO11251.1"/>
    </source>
</evidence>
<sequence>MKVVSVSGYKGGVSKTVTAIHLATFFSELGQTLLIDGDPNGSAISWAEKGKLPFKVVDQKGSMKAIGGNDFIVCDSPARPDSRDVKELKNGSDLLILPTIPDPLSLLPMLQIAAVLAGSNYRALIAINPPKPNLDGESMQAELREADIPVFNTKIRRSIGIPKAVLAGVAVRDLTGRDRMAWLDYQSLGNEVLELLTDG</sequence>
<gene>
    <name evidence="2" type="ORF">DCF25_19715</name>
</gene>
<dbReference type="AlphaFoldDB" id="A0A2W4VGF3"/>
<organism evidence="2 3">
    <name type="scientific">Leptolyngbya foveolarum</name>
    <dbReference type="NCBI Taxonomy" id="47253"/>
    <lineage>
        <taxon>Bacteria</taxon>
        <taxon>Bacillati</taxon>
        <taxon>Cyanobacteriota</taxon>
        <taxon>Cyanophyceae</taxon>
        <taxon>Leptolyngbyales</taxon>
        <taxon>Leptolyngbyaceae</taxon>
        <taxon>Leptolyngbya group</taxon>
        <taxon>Leptolyngbya</taxon>
    </lineage>
</organism>
<dbReference type="Proteomes" id="UP000249354">
    <property type="component" value="Unassembled WGS sequence"/>
</dbReference>
<evidence type="ECO:0000313" key="3">
    <source>
        <dbReference type="Proteomes" id="UP000249354"/>
    </source>
</evidence>
<feature type="domain" description="CobQ/CobB/MinD/ParA nucleotide binding" evidence="1">
    <location>
        <begin position="5"/>
        <end position="168"/>
    </location>
</feature>
<comment type="caution">
    <text evidence="2">The sequence shown here is derived from an EMBL/GenBank/DDBJ whole genome shotgun (WGS) entry which is preliminary data.</text>
</comment>
<dbReference type="InterPro" id="IPR050678">
    <property type="entry name" value="DNA_Partitioning_ATPase"/>
</dbReference>
<evidence type="ECO:0000259" key="1">
    <source>
        <dbReference type="Pfam" id="PF01656"/>
    </source>
</evidence>
<dbReference type="PANTHER" id="PTHR13696:SF96">
    <property type="entry name" value="COBQ_COBB_MIND_PARA NUCLEOTIDE BINDING DOMAIN-CONTAINING PROTEIN"/>
    <property type="match status" value="1"/>
</dbReference>
<dbReference type="CDD" id="cd02042">
    <property type="entry name" value="ParAB_family"/>
    <property type="match status" value="1"/>
</dbReference>
<dbReference type="PANTHER" id="PTHR13696">
    <property type="entry name" value="P-LOOP CONTAINING NUCLEOSIDE TRIPHOSPHATE HYDROLASE"/>
    <property type="match status" value="1"/>
</dbReference>
<dbReference type="Gene3D" id="3.40.50.300">
    <property type="entry name" value="P-loop containing nucleotide triphosphate hydrolases"/>
    <property type="match status" value="1"/>
</dbReference>
<dbReference type="EMBL" id="QBMC01000194">
    <property type="protein sequence ID" value="PZO11251.1"/>
    <property type="molecule type" value="Genomic_DNA"/>
</dbReference>
<dbReference type="SUPFAM" id="SSF52540">
    <property type="entry name" value="P-loop containing nucleoside triphosphate hydrolases"/>
    <property type="match status" value="1"/>
</dbReference>
<dbReference type="InterPro" id="IPR002586">
    <property type="entry name" value="CobQ/CobB/MinD/ParA_Nub-bd_dom"/>
</dbReference>
<accession>A0A2W4VGF3</accession>
<dbReference type="InterPro" id="IPR027417">
    <property type="entry name" value="P-loop_NTPase"/>
</dbReference>
<reference evidence="2 3" key="2">
    <citation type="submission" date="2018-06" db="EMBL/GenBank/DDBJ databases">
        <title>Metagenomic assembly of (sub)arctic Cyanobacteria and their associated microbiome from non-axenic cultures.</title>
        <authorList>
            <person name="Baurain D."/>
        </authorList>
    </citation>
    <scope>NUCLEOTIDE SEQUENCE [LARGE SCALE GENOMIC DNA]</scope>
    <source>
        <strain evidence="2">ULC129bin1</strain>
    </source>
</reference>
<protein>
    <submittedName>
        <fullName evidence="2">Chromosome partitioning protein ParA</fullName>
    </submittedName>
</protein>
<dbReference type="Pfam" id="PF01656">
    <property type="entry name" value="CbiA"/>
    <property type="match status" value="1"/>
</dbReference>
<reference evidence="3" key="1">
    <citation type="submission" date="2018-04" db="EMBL/GenBank/DDBJ databases">
        <authorList>
            <person name="Cornet L."/>
        </authorList>
    </citation>
    <scope>NUCLEOTIDE SEQUENCE [LARGE SCALE GENOMIC DNA]</scope>
</reference>
<proteinExistence type="predicted"/>
<name>A0A2W4VGF3_9CYAN</name>